<feature type="non-terminal residue" evidence="12">
    <location>
        <position position="1"/>
    </location>
</feature>
<comment type="caution">
    <text evidence="12">The sequence shown here is derived from an EMBL/GenBank/DDBJ whole genome shotgun (WGS) entry which is preliminary data.</text>
</comment>
<feature type="region of interest" description="Disordered" evidence="10">
    <location>
        <begin position="848"/>
        <end position="895"/>
    </location>
</feature>
<evidence type="ECO:0000256" key="6">
    <source>
        <dbReference type="ARBA" id="ARBA00022786"/>
    </source>
</evidence>
<keyword evidence="5" id="KW-0645">Protease</keyword>
<dbReference type="InterPro" id="IPR001394">
    <property type="entry name" value="Peptidase_C19_UCH"/>
</dbReference>
<evidence type="ECO:0000256" key="8">
    <source>
        <dbReference type="ARBA" id="ARBA00022807"/>
    </source>
</evidence>
<evidence type="ECO:0000256" key="5">
    <source>
        <dbReference type="ARBA" id="ARBA00022670"/>
    </source>
</evidence>
<dbReference type="PANTHER" id="PTHR24006">
    <property type="entry name" value="UBIQUITIN CARBOXYL-TERMINAL HYDROLASE"/>
    <property type="match status" value="1"/>
</dbReference>
<keyword evidence="8" id="KW-0788">Thiol protease</keyword>
<dbReference type="InterPro" id="IPR018200">
    <property type="entry name" value="USP_CS"/>
</dbReference>
<dbReference type="EMBL" id="MCFL01000043">
    <property type="protein sequence ID" value="ORZ32710.1"/>
    <property type="molecule type" value="Genomic_DNA"/>
</dbReference>
<dbReference type="InterPro" id="IPR028889">
    <property type="entry name" value="USP"/>
</dbReference>
<dbReference type="InterPro" id="IPR050164">
    <property type="entry name" value="Peptidase_C19"/>
</dbReference>
<evidence type="ECO:0000256" key="1">
    <source>
        <dbReference type="ARBA" id="ARBA00000707"/>
    </source>
</evidence>
<evidence type="ECO:0000256" key="7">
    <source>
        <dbReference type="ARBA" id="ARBA00022801"/>
    </source>
</evidence>
<dbReference type="GO" id="GO:0004843">
    <property type="term" value="F:cysteine-type deubiquitinase activity"/>
    <property type="evidence" value="ECO:0007669"/>
    <property type="project" value="UniProtKB-EC"/>
</dbReference>
<comment type="catalytic activity">
    <reaction evidence="1">
        <text>Thiol-dependent hydrolysis of ester, thioester, amide, peptide and isopeptide bonds formed by the C-terminal Gly of ubiquitin (a 76-residue protein attached to proteins as an intracellular targeting signal).</text>
        <dbReference type="EC" id="3.4.19.12"/>
    </reaction>
</comment>
<keyword evidence="6" id="KW-0833">Ubl conjugation pathway</keyword>
<comment type="subcellular location">
    <subcellularLocation>
        <location evidence="2">Nucleus</location>
    </subcellularLocation>
</comment>
<dbReference type="GO" id="GO:0005634">
    <property type="term" value="C:nucleus"/>
    <property type="evidence" value="ECO:0007669"/>
    <property type="project" value="UniProtKB-SubCell"/>
</dbReference>
<keyword evidence="7" id="KW-0378">Hydrolase</keyword>
<comment type="similarity">
    <text evidence="3">Belongs to the peptidase C19 family.</text>
</comment>
<feature type="domain" description="USP" evidence="11">
    <location>
        <begin position="61"/>
        <end position="351"/>
    </location>
</feature>
<dbReference type="GO" id="GO:0005829">
    <property type="term" value="C:cytosol"/>
    <property type="evidence" value="ECO:0007669"/>
    <property type="project" value="TreeGrafter"/>
</dbReference>
<evidence type="ECO:0000256" key="3">
    <source>
        <dbReference type="ARBA" id="ARBA00009085"/>
    </source>
</evidence>
<dbReference type="Gene3D" id="3.90.70.10">
    <property type="entry name" value="Cysteine proteinases"/>
    <property type="match status" value="1"/>
</dbReference>
<evidence type="ECO:0000313" key="12">
    <source>
        <dbReference type="EMBL" id="ORZ32710.1"/>
    </source>
</evidence>
<dbReference type="EC" id="3.4.19.12" evidence="4"/>
<dbReference type="STRING" id="765915.A0A1Y2HDQ0"/>
<evidence type="ECO:0000313" key="13">
    <source>
        <dbReference type="Proteomes" id="UP000193411"/>
    </source>
</evidence>
<keyword evidence="9" id="KW-0539">Nucleus</keyword>
<organism evidence="12 13">
    <name type="scientific">Catenaria anguillulae PL171</name>
    <dbReference type="NCBI Taxonomy" id="765915"/>
    <lineage>
        <taxon>Eukaryota</taxon>
        <taxon>Fungi</taxon>
        <taxon>Fungi incertae sedis</taxon>
        <taxon>Blastocladiomycota</taxon>
        <taxon>Blastocladiomycetes</taxon>
        <taxon>Blastocladiales</taxon>
        <taxon>Catenariaceae</taxon>
        <taxon>Catenaria</taxon>
    </lineage>
</organism>
<dbReference type="Pfam" id="PF00443">
    <property type="entry name" value="UCH"/>
    <property type="match status" value="1"/>
</dbReference>
<dbReference type="SUPFAM" id="SSF54001">
    <property type="entry name" value="Cysteine proteinases"/>
    <property type="match status" value="1"/>
</dbReference>
<dbReference type="PROSITE" id="PS00972">
    <property type="entry name" value="USP_1"/>
    <property type="match status" value="1"/>
</dbReference>
<evidence type="ECO:0000256" key="10">
    <source>
        <dbReference type="SAM" id="MobiDB-lite"/>
    </source>
</evidence>
<sequence>ENPNCLNYIGIAAWLDPKTRTKYISDHLNAHSSLFPARLFHTFTSSPTRAILRSPSTSPTLGLTNLGATCYANALLQCWFADPQFRSRVYKYAGADPTIHALALVFAAMQHSRQPWLAPRAFLEHLQVERGVQQDAQEFGKLVMQLMDDRCKPFQSTGMVGGKGEYVTTCTACSTATRSPHTFHEVLVHPSVAGEGVQELVDRAVGADELLDGDNAVLCQVCKEKNPATRHLELQAMSRSICIQVLRFTYDAKTQTRKKNATSIKIPKRLKLVGEMWALSAVVVHKGRAAHAGHYVAVIRQAGGADTGAGAGEEKWILVDDEKVTTLGARDSWTKDPISSTEAYLLYFTRESELQQETGQARVEVPQEFMEEVEALDAEWVGKANEISLLHESIESDFDKQLAHRLHLYQTLHLPTLDTPCAYLPNRLLDLVFSPTSNLPLDLGDPHFDPYRLVTCPHGRLDPREMHYVRRVTISGAHELMDFVRQFAPDNPALARDPLTSLVGGGAKCKECVADVLTHHERVAFRKDGWNAWQQVPPPSRKSSAPAAAPPPTYWVPAEWIAECLDLHELVPPRPEHLDSLHCSHHKLTPNATARVQVSDAHVEVLRAFCPEYAPVRTDELTECATCRAQLERDERDAQERLDAAGTEREQLCAVMPGDWALAAMDNPVEMELARAQDHVRACIEYAGGDEQGAGSVARDAIRVAREHYQGVWQRYHGWIPSAQLPDKFVVLPANFITSWWRFTLDPAAAMRPKLVRFMDLLCTEHRMLKYDPREMLDRSLLKFAIVPRQVWDELIGVFYPSDGGAGGDVVGDETPVCKECRERELVSRNEKGDPKYEVLVTVRKRGSGTDAVGKPGRGAAAKKSNGSGVPSQALPPLPPVFRHRPFPVATDHAQ</sequence>
<evidence type="ECO:0000256" key="2">
    <source>
        <dbReference type="ARBA" id="ARBA00004123"/>
    </source>
</evidence>
<dbReference type="PANTHER" id="PTHR24006:SF722">
    <property type="entry name" value="UBIQUITIN CARBOXYL-TERMINAL HYDROLASE 48"/>
    <property type="match status" value="1"/>
</dbReference>
<accession>A0A1Y2HDQ0</accession>
<evidence type="ECO:0000259" key="11">
    <source>
        <dbReference type="PROSITE" id="PS50235"/>
    </source>
</evidence>
<protein>
    <recommendedName>
        <fullName evidence="4">ubiquitinyl hydrolase 1</fullName>
        <ecNumber evidence="4">3.4.19.12</ecNumber>
    </recommendedName>
</protein>
<keyword evidence="13" id="KW-1185">Reference proteome</keyword>
<dbReference type="GO" id="GO:0006508">
    <property type="term" value="P:proteolysis"/>
    <property type="evidence" value="ECO:0007669"/>
    <property type="project" value="UniProtKB-KW"/>
</dbReference>
<dbReference type="InterPro" id="IPR038765">
    <property type="entry name" value="Papain-like_cys_pep_sf"/>
</dbReference>
<dbReference type="GO" id="GO:0016579">
    <property type="term" value="P:protein deubiquitination"/>
    <property type="evidence" value="ECO:0007669"/>
    <property type="project" value="InterPro"/>
</dbReference>
<dbReference type="Proteomes" id="UP000193411">
    <property type="component" value="Unassembled WGS sequence"/>
</dbReference>
<evidence type="ECO:0000256" key="9">
    <source>
        <dbReference type="ARBA" id="ARBA00023242"/>
    </source>
</evidence>
<reference evidence="12 13" key="1">
    <citation type="submission" date="2016-07" db="EMBL/GenBank/DDBJ databases">
        <title>Pervasive Adenine N6-methylation of Active Genes in Fungi.</title>
        <authorList>
            <consortium name="DOE Joint Genome Institute"/>
            <person name="Mondo S.J."/>
            <person name="Dannebaum R.O."/>
            <person name="Kuo R.C."/>
            <person name="Labutti K."/>
            <person name="Haridas S."/>
            <person name="Kuo A."/>
            <person name="Salamov A."/>
            <person name="Ahrendt S.R."/>
            <person name="Lipzen A."/>
            <person name="Sullivan W."/>
            <person name="Andreopoulos W.B."/>
            <person name="Clum A."/>
            <person name="Lindquist E."/>
            <person name="Daum C."/>
            <person name="Ramamoorthy G.K."/>
            <person name="Gryganskyi A."/>
            <person name="Culley D."/>
            <person name="Magnuson J.K."/>
            <person name="James T.Y."/>
            <person name="O'Malley M.A."/>
            <person name="Stajich J.E."/>
            <person name="Spatafora J.W."/>
            <person name="Visel A."/>
            <person name="Grigoriev I.V."/>
        </authorList>
    </citation>
    <scope>NUCLEOTIDE SEQUENCE [LARGE SCALE GENOMIC DNA]</scope>
    <source>
        <strain evidence="12 13">PL171</strain>
    </source>
</reference>
<dbReference type="AlphaFoldDB" id="A0A1Y2HDQ0"/>
<dbReference type="OrthoDB" id="289038at2759"/>
<dbReference type="PROSITE" id="PS50235">
    <property type="entry name" value="USP_3"/>
    <property type="match status" value="1"/>
</dbReference>
<evidence type="ECO:0000256" key="4">
    <source>
        <dbReference type="ARBA" id="ARBA00012759"/>
    </source>
</evidence>
<gene>
    <name evidence="12" type="ORF">BCR44DRAFT_1231678</name>
</gene>
<proteinExistence type="inferred from homology"/>
<name>A0A1Y2HDQ0_9FUNG</name>